<evidence type="ECO:0000259" key="2">
    <source>
        <dbReference type="Pfam" id="PF26342"/>
    </source>
</evidence>
<sequence>MKQRFLLFILFLILTSCGQKSQYFSPPIFLGIEKITHNSLTLHFDRPVHLSNIVLYSPLTLESVDKNTLFFGNAHVAQPYTLEATASVGVSSLDFSLTFYGIPAEEPIPLVINELSIIHNKKITDAIELRALATGNLAGTTVYLGTPQNYRARYIFADHQVKEGDLLVLHADIPAPFTFDNSPKLGNTREVITIATNPYAPAYFGLAYEKASASETNSSQRQLFLQQWQYLLDQQLWQGDPIDIQYVTATRSLNRRRVPLELPESAVHWYVTGTSGNSIGKTNNPKVHQPKPKK</sequence>
<dbReference type="Proteomes" id="UP000778951">
    <property type="component" value="Unassembled WGS sequence"/>
</dbReference>
<evidence type="ECO:0000313" key="4">
    <source>
        <dbReference type="Proteomes" id="UP000778951"/>
    </source>
</evidence>
<proteinExistence type="predicted"/>
<dbReference type="InterPro" id="IPR058683">
    <property type="entry name" value="TP_1001-like_C"/>
</dbReference>
<feature type="region of interest" description="Disordered" evidence="1">
    <location>
        <begin position="273"/>
        <end position="294"/>
    </location>
</feature>
<feature type="domain" description="TP-1001-like C-terminal" evidence="2">
    <location>
        <begin position="110"/>
        <end position="171"/>
    </location>
</feature>
<accession>A0A968GG57</accession>
<feature type="compositionally biased region" description="Polar residues" evidence="1">
    <location>
        <begin position="273"/>
        <end position="286"/>
    </location>
</feature>
<evidence type="ECO:0000256" key="1">
    <source>
        <dbReference type="SAM" id="MobiDB-lite"/>
    </source>
</evidence>
<reference evidence="3" key="1">
    <citation type="submission" date="2020-03" db="EMBL/GenBank/DDBJ databases">
        <title>Spirochaetal bacteria isolated from arthropods constitute a novel genus Entomospira genus novum within the order Spirochaetales.</title>
        <authorList>
            <person name="Grana-Miraglia L."/>
            <person name="Sikutova S."/>
            <person name="Fingerle V."/>
            <person name="Sing A."/>
            <person name="Castillo-Ramirez S."/>
            <person name="Margos G."/>
            <person name="Rudolf I."/>
        </authorList>
    </citation>
    <scope>NUCLEOTIDE SEQUENCE</scope>
    <source>
        <strain evidence="3">BR149</strain>
    </source>
</reference>
<dbReference type="RefSeq" id="WP_167696024.1">
    <property type="nucleotide sequence ID" value="NZ_CP118181.1"/>
</dbReference>
<evidence type="ECO:0000313" key="3">
    <source>
        <dbReference type="EMBL" id="NIZ69956.1"/>
    </source>
</evidence>
<dbReference type="PROSITE" id="PS51257">
    <property type="entry name" value="PROKAR_LIPOPROTEIN"/>
    <property type="match status" value="1"/>
</dbReference>
<organism evidence="3 4">
    <name type="scientific">Entomospira culicis</name>
    <dbReference type="NCBI Taxonomy" id="2719989"/>
    <lineage>
        <taxon>Bacteria</taxon>
        <taxon>Pseudomonadati</taxon>
        <taxon>Spirochaetota</taxon>
        <taxon>Spirochaetia</taxon>
        <taxon>Spirochaetales</taxon>
        <taxon>Spirochaetaceae</taxon>
        <taxon>Entomospira</taxon>
    </lineage>
</organism>
<name>A0A968GG57_9SPIO</name>
<dbReference type="Pfam" id="PF26342">
    <property type="entry name" value="TP_1001_2nd"/>
    <property type="match status" value="1"/>
</dbReference>
<comment type="caution">
    <text evidence="3">The sequence shown here is derived from an EMBL/GenBank/DDBJ whole genome shotgun (WGS) entry which is preliminary data.</text>
</comment>
<dbReference type="EMBL" id="JAATLM010000001">
    <property type="protein sequence ID" value="NIZ69956.1"/>
    <property type="molecule type" value="Genomic_DNA"/>
</dbReference>
<protein>
    <recommendedName>
        <fullName evidence="2">TP-1001-like C-terminal domain-containing protein</fullName>
    </recommendedName>
</protein>
<dbReference type="AlphaFoldDB" id="A0A968GG57"/>
<keyword evidence="4" id="KW-1185">Reference proteome</keyword>
<gene>
    <name evidence="3" type="ORF">HCT48_07020</name>
</gene>